<feature type="non-terminal residue" evidence="2">
    <location>
        <position position="1"/>
    </location>
</feature>
<dbReference type="AlphaFoldDB" id="A0AAE0KUD1"/>
<keyword evidence="3" id="KW-1185">Reference proteome</keyword>
<dbReference type="Proteomes" id="UP001190700">
    <property type="component" value="Unassembled WGS sequence"/>
</dbReference>
<comment type="caution">
    <text evidence="2">The sequence shown here is derived from an EMBL/GenBank/DDBJ whole genome shotgun (WGS) entry which is preliminary data.</text>
</comment>
<proteinExistence type="predicted"/>
<reference evidence="2 3" key="1">
    <citation type="journal article" date="2015" name="Genome Biol. Evol.">
        <title>Comparative Genomics of a Bacterivorous Green Alga Reveals Evolutionary Causalities and Consequences of Phago-Mixotrophic Mode of Nutrition.</title>
        <authorList>
            <person name="Burns J.A."/>
            <person name="Paasch A."/>
            <person name="Narechania A."/>
            <person name="Kim E."/>
        </authorList>
    </citation>
    <scope>NUCLEOTIDE SEQUENCE [LARGE SCALE GENOMIC DNA]</scope>
    <source>
        <strain evidence="2 3">PLY_AMNH</strain>
    </source>
</reference>
<gene>
    <name evidence="2" type="ORF">CYMTET_29988</name>
</gene>
<dbReference type="EMBL" id="LGRX02017153">
    <property type="protein sequence ID" value="KAK3261093.1"/>
    <property type="molecule type" value="Genomic_DNA"/>
</dbReference>
<organism evidence="2 3">
    <name type="scientific">Cymbomonas tetramitiformis</name>
    <dbReference type="NCBI Taxonomy" id="36881"/>
    <lineage>
        <taxon>Eukaryota</taxon>
        <taxon>Viridiplantae</taxon>
        <taxon>Chlorophyta</taxon>
        <taxon>Pyramimonadophyceae</taxon>
        <taxon>Pyramimonadales</taxon>
        <taxon>Pyramimonadaceae</taxon>
        <taxon>Cymbomonas</taxon>
    </lineage>
</organism>
<evidence type="ECO:0000256" key="1">
    <source>
        <dbReference type="SAM" id="MobiDB-lite"/>
    </source>
</evidence>
<feature type="region of interest" description="Disordered" evidence="1">
    <location>
        <begin position="78"/>
        <end position="133"/>
    </location>
</feature>
<accession>A0AAE0KUD1</accession>
<name>A0AAE0KUD1_9CHLO</name>
<sequence length="178" mass="20019">RNPCFAKHGAIGLGASGMLAEVAKEYGFGDDGDNPWRVLSEGPLKYRANSHWELLKMKKDVTENDEWSKLAAEAFETEQIDNEGMATDSEAPNESEFSAEGFETEGKGAEVMSMTAPRRAPRRGAPGRQITNREYREAMEHENKKFTKLNYRKKSTVSRDRERQGACRLWVVVMGATQ</sequence>
<evidence type="ECO:0000313" key="2">
    <source>
        <dbReference type="EMBL" id="KAK3261093.1"/>
    </source>
</evidence>
<evidence type="ECO:0000313" key="3">
    <source>
        <dbReference type="Proteomes" id="UP001190700"/>
    </source>
</evidence>
<protein>
    <submittedName>
        <fullName evidence="2">Uncharacterized protein</fullName>
    </submittedName>
</protein>